<sequence>MCSFGVDSSFFVLVSPPDIAKREHKCQPLTLQKANTRAKGKTEMSGSDLPSVWVFPICPQDDHQRAPRQRPTSEMKKAYTILKITIHENWGVKIATDYKAKVKGEMSFQILRENFHFSSTQSQGIVFILLPEPE</sequence>
<dbReference type="AlphaFoldDB" id="A0A7J8HSS9"/>
<dbReference type="EMBL" id="JACASE010000004">
    <property type="protein sequence ID" value="KAF6474939.1"/>
    <property type="molecule type" value="Genomic_DNA"/>
</dbReference>
<name>A0A7J8HSS9_ROUAE</name>
<proteinExistence type="predicted"/>
<reference evidence="1 2" key="1">
    <citation type="journal article" date="2020" name="Nature">
        <title>Six reference-quality genomes reveal evolution of bat adaptations.</title>
        <authorList>
            <person name="Jebb D."/>
            <person name="Huang Z."/>
            <person name="Pippel M."/>
            <person name="Hughes G.M."/>
            <person name="Lavrichenko K."/>
            <person name="Devanna P."/>
            <person name="Winkler S."/>
            <person name="Jermiin L.S."/>
            <person name="Skirmuntt E.C."/>
            <person name="Katzourakis A."/>
            <person name="Burkitt-Gray L."/>
            <person name="Ray D.A."/>
            <person name="Sullivan K.A.M."/>
            <person name="Roscito J.G."/>
            <person name="Kirilenko B.M."/>
            <person name="Davalos L.M."/>
            <person name="Corthals A.P."/>
            <person name="Power M.L."/>
            <person name="Jones G."/>
            <person name="Ransome R.D."/>
            <person name="Dechmann D.K.N."/>
            <person name="Locatelli A.G."/>
            <person name="Puechmaille S.J."/>
            <person name="Fedrigo O."/>
            <person name="Jarvis E.D."/>
            <person name="Hiller M."/>
            <person name="Vernes S.C."/>
            <person name="Myers E.W."/>
            <person name="Teeling E.C."/>
        </authorList>
    </citation>
    <scope>NUCLEOTIDE SEQUENCE [LARGE SCALE GENOMIC DNA]</scope>
    <source>
        <strain evidence="1">MRouAeg1</strain>
        <tissue evidence="1">Muscle</tissue>
    </source>
</reference>
<gene>
    <name evidence="1" type="ORF">HJG63_011057</name>
</gene>
<evidence type="ECO:0000313" key="2">
    <source>
        <dbReference type="Proteomes" id="UP000593571"/>
    </source>
</evidence>
<protein>
    <submittedName>
        <fullName evidence="1">Uncharacterized protein</fullName>
    </submittedName>
</protein>
<keyword evidence="2" id="KW-1185">Reference proteome</keyword>
<organism evidence="1 2">
    <name type="scientific">Rousettus aegyptiacus</name>
    <name type="common">Egyptian fruit bat</name>
    <name type="synonym">Pteropus aegyptiacus</name>
    <dbReference type="NCBI Taxonomy" id="9407"/>
    <lineage>
        <taxon>Eukaryota</taxon>
        <taxon>Metazoa</taxon>
        <taxon>Chordata</taxon>
        <taxon>Craniata</taxon>
        <taxon>Vertebrata</taxon>
        <taxon>Euteleostomi</taxon>
        <taxon>Mammalia</taxon>
        <taxon>Eutheria</taxon>
        <taxon>Laurasiatheria</taxon>
        <taxon>Chiroptera</taxon>
        <taxon>Yinpterochiroptera</taxon>
        <taxon>Pteropodoidea</taxon>
        <taxon>Pteropodidae</taxon>
        <taxon>Rousettinae</taxon>
        <taxon>Rousettus</taxon>
    </lineage>
</organism>
<accession>A0A7J8HSS9</accession>
<comment type="caution">
    <text evidence="1">The sequence shown here is derived from an EMBL/GenBank/DDBJ whole genome shotgun (WGS) entry which is preliminary data.</text>
</comment>
<evidence type="ECO:0000313" key="1">
    <source>
        <dbReference type="EMBL" id="KAF6474939.1"/>
    </source>
</evidence>
<dbReference type="Proteomes" id="UP000593571">
    <property type="component" value="Unassembled WGS sequence"/>
</dbReference>